<comment type="caution">
    <text evidence="1">The sequence shown here is derived from an EMBL/GenBank/DDBJ whole genome shotgun (WGS) entry which is preliminary data.</text>
</comment>
<protein>
    <submittedName>
        <fullName evidence="1">Uncharacterized protein</fullName>
    </submittedName>
</protein>
<sequence>MSNSNQDVLNSIIKNMLPKINSEIQGTIKSNHLDPWGQIAHRVNSPGNINLGICHARVETNFNIINMVGLSSFHIDQLQITAAHQGANPNELVGTVAMTASLTSNLSAHIGGEFQARCEYLHRSTGINGSANVTAVKAQSTGSFTASIDGEKVCLEAIMLSPPVINYGNVNVHVGGLGAFSEFTVPLEEMTMAIFKGQVREAISSAVSPIINQTLKTIVPQCQNV</sequence>
<dbReference type="AlphaFoldDB" id="A9E5B7"/>
<name>A9E5B7_9FLAO</name>
<organism evidence="1 2">
    <name type="scientific">Kordia algicida OT-1</name>
    <dbReference type="NCBI Taxonomy" id="391587"/>
    <lineage>
        <taxon>Bacteria</taxon>
        <taxon>Pseudomonadati</taxon>
        <taxon>Bacteroidota</taxon>
        <taxon>Flavobacteriia</taxon>
        <taxon>Flavobacteriales</taxon>
        <taxon>Flavobacteriaceae</taxon>
        <taxon>Kordia</taxon>
    </lineage>
</organism>
<reference evidence="1 2" key="1">
    <citation type="journal article" date="2011" name="J. Bacteriol.">
        <title>Genome sequence of the algicidal bacterium Kordia algicida OT-1.</title>
        <authorList>
            <person name="Lee H.S."/>
            <person name="Kang S.G."/>
            <person name="Kwon K.K."/>
            <person name="Lee J.H."/>
            <person name="Kim S.J."/>
        </authorList>
    </citation>
    <scope>NUCLEOTIDE SEQUENCE [LARGE SCALE GENOMIC DNA]</scope>
    <source>
        <strain evidence="1 2">OT-1</strain>
    </source>
</reference>
<gene>
    <name evidence="1" type="ORF">KAOT1_06747</name>
</gene>
<dbReference type="Gene3D" id="3.15.10.50">
    <property type="match status" value="1"/>
</dbReference>
<dbReference type="InterPro" id="IPR038602">
    <property type="entry name" value="Mite_allergen_7_sf"/>
</dbReference>
<dbReference type="eggNOG" id="ENOG50341MB">
    <property type="taxonomic scope" value="Bacteria"/>
</dbReference>
<dbReference type="OrthoDB" id="1439791at2"/>
<evidence type="ECO:0000313" key="1">
    <source>
        <dbReference type="EMBL" id="EDP95161.1"/>
    </source>
</evidence>
<evidence type="ECO:0000313" key="2">
    <source>
        <dbReference type="Proteomes" id="UP000002945"/>
    </source>
</evidence>
<keyword evidence="2" id="KW-1185">Reference proteome</keyword>
<proteinExistence type="predicted"/>
<dbReference type="Proteomes" id="UP000002945">
    <property type="component" value="Unassembled WGS sequence"/>
</dbReference>
<dbReference type="HOGENOM" id="CLU_1228838_0_0_10"/>
<dbReference type="RefSeq" id="WP_007093917.1">
    <property type="nucleotide sequence ID" value="NZ_CP142125.1"/>
</dbReference>
<accession>A9E5B7</accession>
<dbReference type="EMBL" id="ABIB01000010">
    <property type="protein sequence ID" value="EDP95161.1"/>
    <property type="molecule type" value="Genomic_DNA"/>
</dbReference>